<comment type="caution">
    <text evidence="1">The sequence shown here is derived from an EMBL/GenBank/DDBJ whole genome shotgun (WGS) entry which is preliminary data.</text>
</comment>
<accession>A0A0F9R3J1</accession>
<dbReference type="EMBL" id="LAZR01003299">
    <property type="protein sequence ID" value="KKN19826.1"/>
    <property type="molecule type" value="Genomic_DNA"/>
</dbReference>
<reference evidence="1" key="1">
    <citation type="journal article" date="2015" name="Nature">
        <title>Complex archaea that bridge the gap between prokaryotes and eukaryotes.</title>
        <authorList>
            <person name="Spang A."/>
            <person name="Saw J.H."/>
            <person name="Jorgensen S.L."/>
            <person name="Zaremba-Niedzwiedzka K."/>
            <person name="Martijn J."/>
            <person name="Lind A.E."/>
            <person name="van Eijk R."/>
            <person name="Schleper C."/>
            <person name="Guy L."/>
            <person name="Ettema T.J."/>
        </authorList>
    </citation>
    <scope>NUCLEOTIDE SEQUENCE</scope>
</reference>
<dbReference type="InterPro" id="IPR014998">
    <property type="entry name" value="DUF1848"/>
</dbReference>
<evidence type="ECO:0000313" key="1">
    <source>
        <dbReference type="EMBL" id="KKN19826.1"/>
    </source>
</evidence>
<proteinExistence type="predicted"/>
<dbReference type="AlphaFoldDB" id="A0A0F9R3J1"/>
<dbReference type="Pfam" id="PF08902">
    <property type="entry name" value="DUF1848"/>
    <property type="match status" value="1"/>
</dbReference>
<name>A0A0F9R3J1_9ZZZZ</name>
<protein>
    <recommendedName>
        <fullName evidence="2">DUF1848 domain-containing protein</fullName>
    </recommendedName>
</protein>
<sequence>MKQVISFSRRTDGVAFYMNRLEKAIEEGNIEVRNPFNNKISHVSLKPQDVAGFVLWSKNFKNLLSKWEIFKKYKAKNTLITDTKIPIYFHFTRNSIVKILEPLSPTLEESFSQMRELVEITSPEHIMWRFDPIVFWIEDGLLNDNIKDFSEIAAQLSDIGLKNCTISFATYYKKVEHRMLKSSFHYYKPTVKEMIKTTQELVIKAKKRKIKIFVCCNPDLLKIPDISQAHCIDGNYLSKLWNIKLSLARDTGQREACGCTKSRDIGGYNKEWQCHHGCLYCYANPNQGVLERK</sequence>
<gene>
    <name evidence="1" type="ORF">LCGC14_0941800</name>
</gene>
<evidence type="ECO:0008006" key="2">
    <source>
        <dbReference type="Google" id="ProtNLM"/>
    </source>
</evidence>
<organism evidence="1">
    <name type="scientific">marine sediment metagenome</name>
    <dbReference type="NCBI Taxonomy" id="412755"/>
    <lineage>
        <taxon>unclassified sequences</taxon>
        <taxon>metagenomes</taxon>
        <taxon>ecological metagenomes</taxon>
    </lineage>
</organism>